<dbReference type="PANTHER" id="PTHR30572">
    <property type="entry name" value="MEMBRANE COMPONENT OF TRANSPORTER-RELATED"/>
    <property type="match status" value="1"/>
</dbReference>
<gene>
    <name evidence="9" type="ORF">F0185_23335</name>
</gene>
<sequence>MEIRPILSALLRSKTGAILVALQVAISLAILTNALHIVSVRQAVAARASGIADESSVFHMRVRHLVEGSHQEQLARQQLETQALRAIGGVLSAAFVNQAPMSQSGWSSSVAPSRSAGDDIPPAAMYYSSDSLVKTWALELAQGRDLKPEDVIDIDGKTAPDDLFPKAVLITRALADKLWPGSGNAVGKTLYFGIGEEANSATVVGVIATLQTQSAEVAARGGYALIVPMRKTFSSTMYTVRADAGQFERVMKEAEAAMRATNQGRAIVTMKRVTDDRKERYRADMALSWMLIAVSVLLLLITASGIVGMASLWVTQRRKQIGVRRALGARRVDILRYFITENFMITSVGVACGVLGSIALNQLLVSKLEMERLPLAYLVVGAGVFWVLGVAAVYGPAWRAASISPATATRSA</sequence>
<evidence type="ECO:0000259" key="8">
    <source>
        <dbReference type="Pfam" id="PF02687"/>
    </source>
</evidence>
<organism evidence="9 10">
    <name type="scientific">Massilia rubra</name>
    <dbReference type="NCBI Taxonomy" id="2607910"/>
    <lineage>
        <taxon>Bacteria</taxon>
        <taxon>Pseudomonadati</taxon>
        <taxon>Pseudomonadota</taxon>
        <taxon>Betaproteobacteria</taxon>
        <taxon>Burkholderiales</taxon>
        <taxon>Oxalobacteraceae</taxon>
        <taxon>Telluria group</taxon>
        <taxon>Massilia</taxon>
    </lineage>
</organism>
<protein>
    <submittedName>
        <fullName evidence="9">FtsX-like permease family protein</fullName>
    </submittedName>
</protein>
<dbReference type="EMBL" id="VUYU01000018">
    <property type="protein sequence ID" value="NHZ36501.1"/>
    <property type="molecule type" value="Genomic_DNA"/>
</dbReference>
<feature type="domain" description="ABC3 transporter permease C-terminal" evidence="8">
    <location>
        <begin position="293"/>
        <end position="405"/>
    </location>
</feature>
<evidence type="ECO:0000256" key="6">
    <source>
        <dbReference type="ARBA" id="ARBA00038076"/>
    </source>
</evidence>
<keyword evidence="10" id="KW-1185">Reference proteome</keyword>
<evidence type="ECO:0000256" key="7">
    <source>
        <dbReference type="SAM" id="Phobius"/>
    </source>
</evidence>
<comment type="subcellular location">
    <subcellularLocation>
        <location evidence="1">Cell membrane</location>
        <topology evidence="1">Multi-pass membrane protein</topology>
    </subcellularLocation>
</comment>
<dbReference type="Pfam" id="PF02687">
    <property type="entry name" value="FtsX"/>
    <property type="match status" value="1"/>
</dbReference>
<evidence type="ECO:0000313" key="10">
    <source>
        <dbReference type="Proteomes" id="UP000785613"/>
    </source>
</evidence>
<feature type="transmembrane region" description="Helical" evidence="7">
    <location>
        <begin position="287"/>
        <end position="314"/>
    </location>
</feature>
<dbReference type="InterPro" id="IPR050250">
    <property type="entry name" value="Macrolide_Exporter_MacB"/>
</dbReference>
<dbReference type="Proteomes" id="UP000785613">
    <property type="component" value="Unassembled WGS sequence"/>
</dbReference>
<evidence type="ECO:0000256" key="2">
    <source>
        <dbReference type="ARBA" id="ARBA00022475"/>
    </source>
</evidence>
<evidence type="ECO:0000256" key="3">
    <source>
        <dbReference type="ARBA" id="ARBA00022692"/>
    </source>
</evidence>
<feature type="transmembrane region" description="Helical" evidence="7">
    <location>
        <begin position="334"/>
        <end position="360"/>
    </location>
</feature>
<dbReference type="InterPro" id="IPR003838">
    <property type="entry name" value="ABC3_permease_C"/>
</dbReference>
<evidence type="ECO:0000313" key="9">
    <source>
        <dbReference type="EMBL" id="NHZ36501.1"/>
    </source>
</evidence>
<keyword evidence="5 7" id="KW-0472">Membrane</keyword>
<keyword evidence="3 7" id="KW-0812">Transmembrane</keyword>
<name>A0ABX0M2N8_9BURK</name>
<evidence type="ECO:0000256" key="4">
    <source>
        <dbReference type="ARBA" id="ARBA00022989"/>
    </source>
</evidence>
<comment type="similarity">
    <text evidence="6">Belongs to the ABC-4 integral membrane protein family.</text>
</comment>
<proteinExistence type="inferred from homology"/>
<keyword evidence="2" id="KW-1003">Cell membrane</keyword>
<comment type="caution">
    <text evidence="9">The sequence shown here is derived from an EMBL/GenBank/DDBJ whole genome shotgun (WGS) entry which is preliminary data.</text>
</comment>
<keyword evidence="4 7" id="KW-1133">Transmembrane helix</keyword>
<evidence type="ECO:0000256" key="5">
    <source>
        <dbReference type="ARBA" id="ARBA00023136"/>
    </source>
</evidence>
<dbReference type="RefSeq" id="WP_167228579.1">
    <property type="nucleotide sequence ID" value="NZ_VUYU01000018.1"/>
</dbReference>
<feature type="transmembrane region" description="Helical" evidence="7">
    <location>
        <begin position="375"/>
        <end position="394"/>
    </location>
</feature>
<evidence type="ECO:0000256" key="1">
    <source>
        <dbReference type="ARBA" id="ARBA00004651"/>
    </source>
</evidence>
<accession>A0ABX0M2N8</accession>
<reference evidence="9 10" key="1">
    <citation type="submission" date="2019-09" db="EMBL/GenBank/DDBJ databases">
        <title>Taxonomy of Antarctic Massilia spp.: description of Massilia rubra sp. nov., Massilia aquatica sp. nov., Massilia mucilaginosa sp. nov., Massilia frigida sp. nov. isolated from streams, lakes and regoliths.</title>
        <authorList>
            <person name="Holochova P."/>
            <person name="Sedlacek I."/>
            <person name="Kralova S."/>
            <person name="Maslanova I."/>
            <person name="Busse H.-J."/>
            <person name="Stankova E."/>
            <person name="Vrbovska V."/>
            <person name="Kovarovic V."/>
            <person name="Bartak M."/>
            <person name="Svec P."/>
            <person name="Pantucek R."/>
        </authorList>
    </citation>
    <scope>NUCLEOTIDE SEQUENCE [LARGE SCALE GENOMIC DNA]</scope>
    <source>
        <strain evidence="9 10">CCM 8692</strain>
    </source>
</reference>
<dbReference type="PANTHER" id="PTHR30572:SF4">
    <property type="entry name" value="ABC TRANSPORTER PERMEASE YTRF"/>
    <property type="match status" value="1"/>
</dbReference>